<feature type="compositionally biased region" description="Basic residues" evidence="1">
    <location>
        <begin position="199"/>
        <end position="224"/>
    </location>
</feature>
<accession>A0ABR3V8I4</accession>
<proteinExistence type="predicted"/>
<dbReference type="PANTHER" id="PTHR13265">
    <property type="entry name" value="THO COMPLEX SUBUNIT 1"/>
    <property type="match status" value="1"/>
</dbReference>
<comment type="caution">
    <text evidence="2">The sequence shown here is derived from an EMBL/GenBank/DDBJ whole genome shotgun (WGS) entry which is preliminary data.</text>
</comment>
<dbReference type="EMBL" id="JAZHXJ010002529">
    <property type="protein sequence ID" value="KAL1838092.1"/>
    <property type="molecule type" value="Genomic_DNA"/>
</dbReference>
<dbReference type="Proteomes" id="UP001586593">
    <property type="component" value="Unassembled WGS sequence"/>
</dbReference>
<keyword evidence="3" id="KW-1185">Reference proteome</keyword>
<name>A0ABR3V8I4_9PEZI</name>
<dbReference type="Pfam" id="PF11957">
    <property type="entry name" value="efThoc1"/>
    <property type="match status" value="1"/>
</dbReference>
<evidence type="ECO:0000313" key="2">
    <source>
        <dbReference type="EMBL" id="KAL1838092.1"/>
    </source>
</evidence>
<feature type="region of interest" description="Disordered" evidence="1">
    <location>
        <begin position="189"/>
        <end position="236"/>
    </location>
</feature>
<evidence type="ECO:0000313" key="3">
    <source>
        <dbReference type="Proteomes" id="UP001586593"/>
    </source>
</evidence>
<dbReference type="InterPro" id="IPR021861">
    <property type="entry name" value="THO_THOC1"/>
</dbReference>
<sequence>MDFLLSLSAKAKEKLHSVTTLNRSVTYSDQLLSEEHTRWAYAMKKDIADYLKQGSEGPFFFRMVETVLSRDKHWVRWKIENCPSIEKPPVAPEEFLEARAAARKATTNKRLRATPMGSLSLDFLAEGTGDDDGMEKLQAKERYQLPDLASFRRKIADDEFEIEMPTNPETKAAAVLGKASKSWQALRIASRSTWSSKTTPRRRRRTATRRSRRTNNKRARRRRPQTAPRTGGSSSW</sequence>
<reference evidence="2 3" key="1">
    <citation type="journal article" date="2024" name="Commun. Biol.">
        <title>Comparative genomic analysis of thermophilic fungi reveals convergent evolutionary adaptations and gene losses.</title>
        <authorList>
            <person name="Steindorff A.S."/>
            <person name="Aguilar-Pontes M.V."/>
            <person name="Robinson A.J."/>
            <person name="Andreopoulos B."/>
            <person name="LaButti K."/>
            <person name="Kuo A."/>
            <person name="Mondo S."/>
            <person name="Riley R."/>
            <person name="Otillar R."/>
            <person name="Haridas S."/>
            <person name="Lipzen A."/>
            <person name="Grimwood J."/>
            <person name="Schmutz J."/>
            <person name="Clum A."/>
            <person name="Reid I.D."/>
            <person name="Moisan M.C."/>
            <person name="Butler G."/>
            <person name="Nguyen T.T.M."/>
            <person name="Dewar K."/>
            <person name="Conant G."/>
            <person name="Drula E."/>
            <person name="Henrissat B."/>
            <person name="Hansel C."/>
            <person name="Singer S."/>
            <person name="Hutchinson M.I."/>
            <person name="de Vries R.P."/>
            <person name="Natvig D.O."/>
            <person name="Powell A.J."/>
            <person name="Tsang A."/>
            <person name="Grigoriev I.V."/>
        </authorList>
    </citation>
    <scope>NUCLEOTIDE SEQUENCE [LARGE SCALE GENOMIC DNA]</scope>
    <source>
        <strain evidence="2 3">ATCC 24622</strain>
    </source>
</reference>
<protein>
    <submittedName>
        <fullName evidence="2">Uncharacterized protein</fullName>
    </submittedName>
</protein>
<organism evidence="2 3">
    <name type="scientific">Phialemonium thermophilum</name>
    <dbReference type="NCBI Taxonomy" id="223376"/>
    <lineage>
        <taxon>Eukaryota</taxon>
        <taxon>Fungi</taxon>
        <taxon>Dikarya</taxon>
        <taxon>Ascomycota</taxon>
        <taxon>Pezizomycotina</taxon>
        <taxon>Sordariomycetes</taxon>
        <taxon>Sordariomycetidae</taxon>
        <taxon>Cephalothecales</taxon>
        <taxon>Cephalothecaceae</taxon>
        <taxon>Phialemonium</taxon>
    </lineage>
</organism>
<gene>
    <name evidence="2" type="ORF">VTK73DRAFT_4464</name>
</gene>
<dbReference type="PANTHER" id="PTHR13265:SF0">
    <property type="entry name" value="HPR1"/>
    <property type="match status" value="1"/>
</dbReference>
<evidence type="ECO:0000256" key="1">
    <source>
        <dbReference type="SAM" id="MobiDB-lite"/>
    </source>
</evidence>